<proteinExistence type="predicted"/>
<feature type="transmembrane region" description="Helical" evidence="6">
    <location>
        <begin position="342"/>
        <end position="364"/>
    </location>
</feature>
<dbReference type="Pfam" id="PF12704">
    <property type="entry name" value="MacB_PCD"/>
    <property type="match status" value="1"/>
</dbReference>
<dbReference type="PANTHER" id="PTHR30572:SF18">
    <property type="entry name" value="ABC-TYPE MACROLIDE FAMILY EXPORT SYSTEM PERMEASE COMPONENT 2"/>
    <property type="match status" value="1"/>
</dbReference>
<name>A0ABP7TFK6_9BACT</name>
<feature type="transmembrane region" description="Helical" evidence="6">
    <location>
        <begin position="21"/>
        <end position="41"/>
    </location>
</feature>
<keyword evidence="10" id="KW-1185">Reference proteome</keyword>
<comment type="caution">
    <text evidence="9">The sequence shown here is derived from an EMBL/GenBank/DDBJ whole genome shotgun (WGS) entry which is preliminary data.</text>
</comment>
<keyword evidence="5 6" id="KW-0472">Membrane</keyword>
<dbReference type="Pfam" id="PF02687">
    <property type="entry name" value="FtsX"/>
    <property type="match status" value="1"/>
</dbReference>
<dbReference type="InterPro" id="IPR050250">
    <property type="entry name" value="Macrolide_Exporter_MacB"/>
</dbReference>
<keyword evidence="2" id="KW-1003">Cell membrane</keyword>
<keyword evidence="3 6" id="KW-0812">Transmembrane</keyword>
<dbReference type="Proteomes" id="UP001501469">
    <property type="component" value="Unassembled WGS sequence"/>
</dbReference>
<evidence type="ECO:0000313" key="9">
    <source>
        <dbReference type="EMBL" id="GAA4025249.1"/>
    </source>
</evidence>
<evidence type="ECO:0000256" key="1">
    <source>
        <dbReference type="ARBA" id="ARBA00004651"/>
    </source>
</evidence>
<evidence type="ECO:0000256" key="6">
    <source>
        <dbReference type="SAM" id="Phobius"/>
    </source>
</evidence>
<keyword evidence="4 6" id="KW-1133">Transmembrane helix</keyword>
<evidence type="ECO:0000256" key="4">
    <source>
        <dbReference type="ARBA" id="ARBA00022989"/>
    </source>
</evidence>
<protein>
    <submittedName>
        <fullName evidence="9">ABC transporter permease</fullName>
    </submittedName>
</protein>
<evidence type="ECO:0000259" key="7">
    <source>
        <dbReference type="Pfam" id="PF02687"/>
    </source>
</evidence>
<feature type="transmembrane region" description="Helical" evidence="6">
    <location>
        <begin position="376"/>
        <end position="398"/>
    </location>
</feature>
<organism evidence="9 10">
    <name type="scientific">Hymenobacter glaciei</name>
    <dbReference type="NCBI Taxonomy" id="877209"/>
    <lineage>
        <taxon>Bacteria</taxon>
        <taxon>Pseudomonadati</taxon>
        <taxon>Bacteroidota</taxon>
        <taxon>Cytophagia</taxon>
        <taxon>Cytophagales</taxon>
        <taxon>Hymenobacteraceae</taxon>
        <taxon>Hymenobacter</taxon>
    </lineage>
</organism>
<evidence type="ECO:0000256" key="3">
    <source>
        <dbReference type="ARBA" id="ARBA00022692"/>
    </source>
</evidence>
<sequence length="420" mass="45914">MLLNYLKIAWKVLLRRKFFTFISLFGISFTLMIMLVVMAFVNHVTGGHAPEKRIDRILFVSFLAQEYRDGGNRNTPVSADFIDRYVRTLKTPATVALTSMTSSATSFANNESLTLDVRYTDGNFWKVTDFDFLDGRPYSGKEVSSADRVCVINEHTARAFFGTTKGVSGRDIEIGINRYRIAGVVPDVAVIRFYSSADVWVPYTLSTSYVKSSRLDGEFMAMLLAKPGSEQLPAMHAEFAGVMRRVQPPNPKEVKSLHCHADPALSSIVREITMHTKTEDDGMSIFLLGCSALGLLFMLLPALNLVNLNVTRIMERASEIGVRKAFGASGGALVAQFLVENVVLAVLGGLLGLGLAAGALGLLNGSHLIAYSQFSLSWWAFGWGMVLALVFGLMSGVYPAWKMSRLNPVDALRGSGGGPQ</sequence>
<dbReference type="InterPro" id="IPR003838">
    <property type="entry name" value="ABC3_permease_C"/>
</dbReference>
<dbReference type="RefSeq" id="WP_345050229.1">
    <property type="nucleotide sequence ID" value="NZ_BAABDK010000003.1"/>
</dbReference>
<feature type="domain" description="ABC3 transporter permease C-terminal" evidence="7">
    <location>
        <begin position="293"/>
        <end position="408"/>
    </location>
</feature>
<gene>
    <name evidence="9" type="ORF">GCM10022409_06520</name>
</gene>
<dbReference type="InterPro" id="IPR025857">
    <property type="entry name" value="MacB_PCD"/>
</dbReference>
<accession>A0ABP7TFK6</accession>
<feature type="transmembrane region" description="Helical" evidence="6">
    <location>
        <begin position="283"/>
        <end position="306"/>
    </location>
</feature>
<comment type="subcellular location">
    <subcellularLocation>
        <location evidence="1">Cell membrane</location>
        <topology evidence="1">Multi-pass membrane protein</topology>
    </subcellularLocation>
</comment>
<dbReference type="PANTHER" id="PTHR30572">
    <property type="entry name" value="MEMBRANE COMPONENT OF TRANSPORTER-RELATED"/>
    <property type="match status" value="1"/>
</dbReference>
<evidence type="ECO:0000256" key="5">
    <source>
        <dbReference type="ARBA" id="ARBA00023136"/>
    </source>
</evidence>
<dbReference type="EMBL" id="BAABDK010000003">
    <property type="protein sequence ID" value="GAA4025249.1"/>
    <property type="molecule type" value="Genomic_DNA"/>
</dbReference>
<reference evidence="10" key="1">
    <citation type="journal article" date="2019" name="Int. J. Syst. Evol. Microbiol.">
        <title>The Global Catalogue of Microorganisms (GCM) 10K type strain sequencing project: providing services to taxonomists for standard genome sequencing and annotation.</title>
        <authorList>
            <consortium name="The Broad Institute Genomics Platform"/>
            <consortium name="The Broad Institute Genome Sequencing Center for Infectious Disease"/>
            <person name="Wu L."/>
            <person name="Ma J."/>
        </authorList>
    </citation>
    <scope>NUCLEOTIDE SEQUENCE [LARGE SCALE GENOMIC DNA]</scope>
    <source>
        <strain evidence="10">JCM 17225</strain>
    </source>
</reference>
<evidence type="ECO:0000259" key="8">
    <source>
        <dbReference type="Pfam" id="PF12704"/>
    </source>
</evidence>
<evidence type="ECO:0000313" key="10">
    <source>
        <dbReference type="Proteomes" id="UP001501469"/>
    </source>
</evidence>
<evidence type="ECO:0000256" key="2">
    <source>
        <dbReference type="ARBA" id="ARBA00022475"/>
    </source>
</evidence>
<feature type="domain" description="MacB-like periplasmic core" evidence="8">
    <location>
        <begin position="20"/>
        <end position="228"/>
    </location>
</feature>